<keyword evidence="2" id="KW-1185">Reference proteome</keyword>
<dbReference type="EMBL" id="FWWY01000001">
    <property type="protein sequence ID" value="SMC06841.1"/>
    <property type="molecule type" value="Genomic_DNA"/>
</dbReference>
<proteinExistence type="predicted"/>
<evidence type="ECO:0000313" key="1">
    <source>
        <dbReference type="EMBL" id="SMC06841.1"/>
    </source>
</evidence>
<accession>A0A1W1WKK4</accession>
<dbReference type="AlphaFoldDB" id="A0A1W1WKK4"/>
<dbReference type="Proteomes" id="UP000192660">
    <property type="component" value="Unassembled WGS sequence"/>
</dbReference>
<reference evidence="2" key="1">
    <citation type="submission" date="2017-04" db="EMBL/GenBank/DDBJ databases">
        <authorList>
            <person name="Varghese N."/>
            <person name="Submissions S."/>
        </authorList>
    </citation>
    <scope>NUCLEOTIDE SEQUENCE [LARGE SCALE GENOMIC DNA]</scope>
    <source>
        <strain evidence="2">DSM 9293</strain>
    </source>
</reference>
<gene>
    <name evidence="1" type="ORF">SAMN00768000_3045</name>
</gene>
<protein>
    <submittedName>
        <fullName evidence="1">Uncharacterized protein</fullName>
    </submittedName>
</protein>
<evidence type="ECO:0000313" key="2">
    <source>
        <dbReference type="Proteomes" id="UP000192660"/>
    </source>
</evidence>
<sequence>MKIKEFRFTGKFPNFEVHSILVDNDNKDYDLELGNLEYVGTLDEKQLKELIHETFKAHQEPKLTEAMHQLIGKSL</sequence>
<organism evidence="1 2">
    <name type="scientific">Sulfobacillus thermosulfidooxidans (strain DSM 9293 / VKM B-1269 / AT-1)</name>
    <dbReference type="NCBI Taxonomy" id="929705"/>
    <lineage>
        <taxon>Bacteria</taxon>
        <taxon>Bacillati</taxon>
        <taxon>Bacillota</taxon>
        <taxon>Clostridia</taxon>
        <taxon>Eubacteriales</taxon>
        <taxon>Clostridiales Family XVII. Incertae Sedis</taxon>
        <taxon>Sulfobacillus</taxon>
    </lineage>
</organism>
<dbReference type="STRING" id="28034.BFX07_10960"/>
<name>A0A1W1WKK4_SULTA</name>